<dbReference type="InterPro" id="IPR020846">
    <property type="entry name" value="MFS_dom"/>
</dbReference>
<sequence>MLGMAILYALRGNLSIAIVAMVNHTAISQYNLSAEFTSSAKEEPCDWVDEEMQDAEDGELNWDSTYQAFILSGFFYGYLVGQIPGGILTERFHGKLVFGLGLLVTAIFTIVSPFTLWVSGELFFVTRLLEGLAESVTTPALQYMITRWAPLNERNRFSGMFSGNLLQN</sequence>
<reference evidence="7" key="1">
    <citation type="submission" date="2021-03" db="EMBL/GenBank/DDBJ databases">
        <authorList>
            <person name="Tran Van P."/>
        </authorList>
    </citation>
    <scope>NUCLEOTIDE SEQUENCE</scope>
</reference>
<feature type="transmembrane region" description="Helical" evidence="5">
    <location>
        <begin position="96"/>
        <end position="118"/>
    </location>
</feature>
<dbReference type="SUPFAM" id="SSF103473">
    <property type="entry name" value="MFS general substrate transporter"/>
    <property type="match status" value="1"/>
</dbReference>
<evidence type="ECO:0000256" key="1">
    <source>
        <dbReference type="ARBA" id="ARBA00004141"/>
    </source>
</evidence>
<evidence type="ECO:0000259" key="6">
    <source>
        <dbReference type="PROSITE" id="PS50850"/>
    </source>
</evidence>
<gene>
    <name evidence="7" type="ORF">TPAB3V08_LOCUS7353</name>
</gene>
<dbReference type="Proteomes" id="UP001153148">
    <property type="component" value="Unassembled WGS sequence"/>
</dbReference>
<organism evidence="7 8">
    <name type="scientific">Timema podura</name>
    <name type="common">Walking stick</name>
    <dbReference type="NCBI Taxonomy" id="61482"/>
    <lineage>
        <taxon>Eukaryota</taxon>
        <taxon>Metazoa</taxon>
        <taxon>Ecdysozoa</taxon>
        <taxon>Arthropoda</taxon>
        <taxon>Hexapoda</taxon>
        <taxon>Insecta</taxon>
        <taxon>Pterygota</taxon>
        <taxon>Neoptera</taxon>
        <taxon>Polyneoptera</taxon>
        <taxon>Phasmatodea</taxon>
        <taxon>Timematodea</taxon>
        <taxon>Timematoidea</taxon>
        <taxon>Timematidae</taxon>
        <taxon>Timema</taxon>
    </lineage>
</organism>
<dbReference type="InterPro" id="IPR011701">
    <property type="entry name" value="MFS"/>
</dbReference>
<accession>A0ABN7NZX2</accession>
<dbReference type="EMBL" id="CAJPIN010012308">
    <property type="protein sequence ID" value="CAG2060397.1"/>
    <property type="molecule type" value="Genomic_DNA"/>
</dbReference>
<keyword evidence="8" id="KW-1185">Reference proteome</keyword>
<evidence type="ECO:0000256" key="3">
    <source>
        <dbReference type="ARBA" id="ARBA00022989"/>
    </source>
</evidence>
<feature type="non-terminal residue" evidence="7">
    <location>
        <position position="168"/>
    </location>
</feature>
<dbReference type="Gene3D" id="1.20.1250.20">
    <property type="entry name" value="MFS general substrate transporter like domains"/>
    <property type="match status" value="1"/>
</dbReference>
<evidence type="ECO:0000256" key="2">
    <source>
        <dbReference type="ARBA" id="ARBA00022692"/>
    </source>
</evidence>
<feature type="transmembrane region" description="Helical" evidence="5">
    <location>
        <begin position="66"/>
        <end position="89"/>
    </location>
</feature>
<dbReference type="Pfam" id="PF07690">
    <property type="entry name" value="MFS_1"/>
    <property type="match status" value="1"/>
</dbReference>
<dbReference type="InterPro" id="IPR050382">
    <property type="entry name" value="MFS_Na/Anion_cotransporter"/>
</dbReference>
<proteinExistence type="predicted"/>
<keyword evidence="2 5" id="KW-0812">Transmembrane</keyword>
<dbReference type="PROSITE" id="PS50850">
    <property type="entry name" value="MFS"/>
    <property type="match status" value="1"/>
</dbReference>
<comment type="caution">
    <text evidence="7">The sequence shown here is derived from an EMBL/GenBank/DDBJ whole genome shotgun (WGS) entry which is preliminary data.</text>
</comment>
<evidence type="ECO:0000256" key="5">
    <source>
        <dbReference type="SAM" id="Phobius"/>
    </source>
</evidence>
<evidence type="ECO:0000313" key="8">
    <source>
        <dbReference type="Proteomes" id="UP001153148"/>
    </source>
</evidence>
<protein>
    <recommendedName>
        <fullName evidence="6">Major facilitator superfamily (MFS) profile domain-containing protein</fullName>
    </recommendedName>
</protein>
<dbReference type="PANTHER" id="PTHR11662:SF399">
    <property type="entry name" value="FI19708P1-RELATED"/>
    <property type="match status" value="1"/>
</dbReference>
<dbReference type="PANTHER" id="PTHR11662">
    <property type="entry name" value="SOLUTE CARRIER FAMILY 17"/>
    <property type="match status" value="1"/>
</dbReference>
<keyword evidence="4 5" id="KW-0472">Membrane</keyword>
<evidence type="ECO:0000313" key="7">
    <source>
        <dbReference type="EMBL" id="CAG2060397.1"/>
    </source>
</evidence>
<comment type="subcellular location">
    <subcellularLocation>
        <location evidence="1">Membrane</location>
        <topology evidence="1">Multi-pass membrane protein</topology>
    </subcellularLocation>
</comment>
<name>A0ABN7NZX2_TIMPD</name>
<feature type="domain" description="Major facilitator superfamily (MFS) profile" evidence="6">
    <location>
        <begin position="1"/>
        <end position="168"/>
    </location>
</feature>
<keyword evidence="3 5" id="KW-1133">Transmembrane helix</keyword>
<evidence type="ECO:0000256" key="4">
    <source>
        <dbReference type="ARBA" id="ARBA00023136"/>
    </source>
</evidence>
<dbReference type="InterPro" id="IPR036259">
    <property type="entry name" value="MFS_trans_sf"/>
</dbReference>